<feature type="transmembrane region" description="Helical" evidence="2">
    <location>
        <begin position="199"/>
        <end position="215"/>
    </location>
</feature>
<keyword evidence="2" id="KW-1133">Transmembrane helix</keyword>
<feature type="transmembrane region" description="Helical" evidence="2">
    <location>
        <begin position="43"/>
        <end position="68"/>
    </location>
</feature>
<feature type="non-terminal residue" evidence="3">
    <location>
        <position position="783"/>
    </location>
</feature>
<evidence type="ECO:0000256" key="2">
    <source>
        <dbReference type="SAM" id="Phobius"/>
    </source>
</evidence>
<evidence type="ECO:0000256" key="1">
    <source>
        <dbReference type="SAM" id="MobiDB-lite"/>
    </source>
</evidence>
<feature type="compositionally biased region" description="Polar residues" evidence="1">
    <location>
        <begin position="630"/>
        <end position="664"/>
    </location>
</feature>
<reference evidence="3" key="1">
    <citation type="journal article" date="2015" name="Nature">
        <title>Complex archaea that bridge the gap between prokaryotes and eukaryotes.</title>
        <authorList>
            <person name="Spang A."/>
            <person name="Saw J.H."/>
            <person name="Jorgensen S.L."/>
            <person name="Zaremba-Niedzwiedzka K."/>
            <person name="Martijn J."/>
            <person name="Lind A.E."/>
            <person name="van Eijk R."/>
            <person name="Schleper C."/>
            <person name="Guy L."/>
            <person name="Ettema T.J."/>
        </authorList>
    </citation>
    <scope>NUCLEOTIDE SEQUENCE</scope>
</reference>
<feature type="transmembrane region" description="Helical" evidence="2">
    <location>
        <begin position="106"/>
        <end position="125"/>
    </location>
</feature>
<gene>
    <name evidence="3" type="ORF">LCGC14_1298750</name>
</gene>
<dbReference type="EMBL" id="LAZR01007561">
    <property type="protein sequence ID" value="KKM84481.1"/>
    <property type="molecule type" value="Genomic_DNA"/>
</dbReference>
<organism evidence="3">
    <name type="scientific">marine sediment metagenome</name>
    <dbReference type="NCBI Taxonomy" id="412755"/>
    <lineage>
        <taxon>unclassified sequences</taxon>
        <taxon>metagenomes</taxon>
        <taxon>ecological metagenomes</taxon>
    </lineage>
</organism>
<dbReference type="AlphaFoldDB" id="A0A0F9LAV5"/>
<keyword evidence="2" id="KW-0472">Membrane</keyword>
<comment type="caution">
    <text evidence="3">The sequence shown here is derived from an EMBL/GenBank/DDBJ whole genome shotgun (WGS) entry which is preliminary data.</text>
</comment>
<protein>
    <submittedName>
        <fullName evidence="3">Uncharacterized protein</fullName>
    </submittedName>
</protein>
<feature type="transmembrane region" description="Helical" evidence="2">
    <location>
        <begin position="131"/>
        <end position="150"/>
    </location>
</feature>
<feature type="transmembrane region" description="Helical" evidence="2">
    <location>
        <begin position="235"/>
        <end position="253"/>
    </location>
</feature>
<evidence type="ECO:0000313" key="3">
    <source>
        <dbReference type="EMBL" id="KKM84481.1"/>
    </source>
</evidence>
<accession>A0A0F9LAV5</accession>
<feature type="transmembrane region" description="Helical" evidence="2">
    <location>
        <begin position="175"/>
        <end position="193"/>
    </location>
</feature>
<name>A0A0F9LAV5_9ZZZZ</name>
<sequence>MSETKLKVGLESQELVMPNGQNKGSRISLMSQRLKYISKNVRSLVSISLLVSLLGFIVAYLFATASLISHSLPVGLIFAFILLEILLFLFIMIFSTKNLRFTKFRLMFMIGGPMVSLLLVSLLHSNDSLELASQIPIITLPLTLLITRLYRIIKRDSLKADYGFSFSKTYHQHKVFGLWVSLIVLFFVFSFIFYTEPQHLSSSAFFVIIFTLIFTKKEKGTTNNGRDRHLRSVTLVSIFLILMTTIFAVGSIVNVNTPAFQFATVSQSSRIEGSNIDFSNLEYYNSFDGINPLSINDQFIVMCEVSPGFGEAALIRVRLVPENVPKIEGYQVKSSYEITSNYLNGPINNRQFFAQISLNKLDLLPGIYKVYISYDIRSGFSYRSSAPREYFLTVVKDDLKIISTEPFDFMPSSLYGSVYTVENKDDNYWTVSFDGRVVNSLNEPVSVKGLELYLEGKNGYENLTTLDTNKDGSFFYSIQINGSFALLTMAKVEVASSDLYNSLVHEEMAGLEREVNGHRFLPDLDGDGYPDWDFTLYDLMLALAEYYPDYLDFFAEFNESSGSSTFDSIRDREGLLQGNTAWSDGIRDFSLLFDGTGDIIPGSPTEAFGSFIYATYGTISYDYMGGGGNSDSTKTPTTSLNIDRDLGSSSTELTRSPTSTTSVNRGGVDWTSLINSQSQSNTYTSADLTTSGGGNVPIIESWTEQFDPNPSTSIILNKPSGVVSGDLLLLIVMNDDRSSTAFSDNKAGWNFVDTSGNTGSDAHIAAYWKISDGGENPTETVTT</sequence>
<keyword evidence="2" id="KW-0812">Transmembrane</keyword>
<feature type="region of interest" description="Disordered" evidence="1">
    <location>
        <begin position="630"/>
        <end position="668"/>
    </location>
</feature>
<feature type="transmembrane region" description="Helical" evidence="2">
    <location>
        <begin position="74"/>
        <end position="94"/>
    </location>
</feature>
<proteinExistence type="predicted"/>